<evidence type="ECO:0000313" key="4">
    <source>
        <dbReference type="Proteomes" id="UP000078240"/>
    </source>
</evidence>
<dbReference type="PANTHER" id="PTHR18937">
    <property type="entry name" value="STRUCTURAL MAINTENANCE OF CHROMOSOMES SMC FAMILY MEMBER"/>
    <property type="match status" value="1"/>
</dbReference>
<organism evidence="3 4">
    <name type="scientific">Purpureocillium lilacinum</name>
    <name type="common">Paecilomyces lilacinus</name>
    <dbReference type="NCBI Taxonomy" id="33203"/>
    <lineage>
        <taxon>Eukaryota</taxon>
        <taxon>Fungi</taxon>
        <taxon>Dikarya</taxon>
        <taxon>Ascomycota</taxon>
        <taxon>Pezizomycotina</taxon>
        <taxon>Sordariomycetes</taxon>
        <taxon>Hypocreomycetidae</taxon>
        <taxon>Hypocreales</taxon>
        <taxon>Ophiocordycipitaceae</taxon>
        <taxon>Purpureocillium</taxon>
    </lineage>
</organism>
<comment type="caution">
    <text evidence="3">The sequence shown here is derived from an EMBL/GenBank/DDBJ whole genome shotgun (WGS) entry which is preliminary data.</text>
</comment>
<dbReference type="EMBL" id="LSBH01000007">
    <property type="protein sequence ID" value="OAQ76559.1"/>
    <property type="molecule type" value="Genomic_DNA"/>
</dbReference>
<dbReference type="AlphaFoldDB" id="A0A179GHG5"/>
<protein>
    <submittedName>
        <fullName evidence="3">IncA protein domain-containing protein</fullName>
    </submittedName>
</protein>
<evidence type="ECO:0000313" key="3">
    <source>
        <dbReference type="EMBL" id="OAQ76559.1"/>
    </source>
</evidence>
<sequence>MSTATTLGLLFQPGQVKRNIKDAEGQLDKLETHFTALLRAQLLGPWERGYTSQALTRLKEARGRIGRQTSSLEKLRRHTEECLDEAREAHRILQSTGDDGSTGREAIRVACNNVLTWLISNRADAVTLFRGMGTSLPQTLATAIANAAAISPDNQLGGTSPTQSQSQAMVAEEARAAGAAGFQVLVDELTDKVSSLTQENESLEAKLDKLEGEKKSLESDLNVQRTAYETQSKLRDTDKAEAQKRVDSLSRELQAALKRVEELEDTSRVEELQLEKSRLEQEVEGMQRDLEDAGGLEERLERLKAEHADLRAENRTAADVGSTLRQRNDELQAHVAGLESQLADATGGKLAAQSAAKLSKCQADAADALAKGFESQCKTYMGMISTTSTNLLAAQTDVLTTRTERDGYKAQVDSLQARVERLNIAEERCRQLEVAAQDTGRAHRHQLQQAANAKEDLESKLQRAEKELEEKVTHIAQTVNSLAEVREALNSSKQEVSTAAASLEKAKCDLLTVKSELEAKMRDLQAKQDECNGLSGQLKDAEDALGTSEVNLQSAQDSLAEKSRENEGLQGQLDAARSDVNTAQRQLLAFARSKERMARRHKQSLDLAGGLAQKMNKALVIAESSASAEKGKVRDLREQLETAKAEMTTLVPRDSVGEGVRDRASELLSSLAPQQQVQWDPIAAAMAEGGMDLRARPRTVPLWRLSPSWPELGPATTHVEDEDASSPWLRLVSETAALMGEPAAQSSEFGHAVSLISRVQRAAMATEAIPRWALLALEMALADVATSDSACFLVRLACVETLRLLQDTWPVLEDGRKTPEEVVDCMAHCERIHINLIRAMCLHRSPESLVEGDREHVAVAPNEMTLVCPSAKGASASGLVLLDGDQGTMTWIHASRARFVDLANVQLRSPSGGEHVLVPVPDCGLFFAHRFGIAVVAPSCF</sequence>
<feature type="coiled-coil region" evidence="1">
    <location>
        <begin position="186"/>
        <end position="320"/>
    </location>
</feature>
<evidence type="ECO:0000256" key="2">
    <source>
        <dbReference type="SAM" id="MobiDB-lite"/>
    </source>
</evidence>
<accession>A0A179GHG5</accession>
<reference evidence="3 4" key="1">
    <citation type="submission" date="2016-01" db="EMBL/GenBank/DDBJ databases">
        <title>Biosynthesis of antibiotic leucinostatins and their inhibition on Phytophthora in bio-control Purpureocillium lilacinum.</title>
        <authorList>
            <person name="Wang G."/>
            <person name="Liu Z."/>
            <person name="Lin R."/>
            <person name="Li E."/>
            <person name="Mao Z."/>
            <person name="Ling J."/>
            <person name="Yin W."/>
            <person name="Xie B."/>
        </authorList>
    </citation>
    <scope>NUCLEOTIDE SEQUENCE [LARGE SCALE GENOMIC DNA]</scope>
    <source>
        <strain evidence="3">PLBJ-1</strain>
    </source>
</reference>
<keyword evidence="1" id="KW-0175">Coiled coil</keyword>
<evidence type="ECO:0000256" key="1">
    <source>
        <dbReference type="SAM" id="Coils"/>
    </source>
</evidence>
<feature type="region of interest" description="Disordered" evidence="2">
    <location>
        <begin position="550"/>
        <end position="577"/>
    </location>
</feature>
<gene>
    <name evidence="3" type="ORF">VFPBJ_08919</name>
</gene>
<dbReference type="Proteomes" id="UP000078240">
    <property type="component" value="Unassembled WGS sequence"/>
</dbReference>
<name>A0A179GHG5_PURLI</name>
<proteinExistence type="predicted"/>